<organism evidence="2">
    <name type="scientific">Edaphobacter paludis</name>
    <dbReference type="NCBI Taxonomy" id="3035702"/>
    <lineage>
        <taxon>Bacteria</taxon>
        <taxon>Pseudomonadati</taxon>
        <taxon>Acidobacteriota</taxon>
        <taxon>Terriglobia</taxon>
        <taxon>Terriglobales</taxon>
        <taxon>Acidobacteriaceae</taxon>
        <taxon>Edaphobacter</taxon>
    </lineage>
</organism>
<evidence type="ECO:0000313" key="2">
    <source>
        <dbReference type="EMBL" id="XBH09280.1"/>
    </source>
</evidence>
<feature type="signal peptide" evidence="1">
    <location>
        <begin position="1"/>
        <end position="20"/>
    </location>
</feature>
<dbReference type="KEGG" id="epl:P4G45_12400"/>
<sequence length="455" mass="48765">MTFRRSLLLPFLLTSCAALCQTPSVTLPAGTPFPVQTDDHLPMRVGQPVRAELIYPVYVDNQLVLPKHTILSGTVIKLRSDRSRRIRARLGGDLTPFHIPVVSFTQIILSDGSTLPFSSGPATDGSPIYRAVAPPPTKGGFFRQQFDNGLSIARDDIAIFIAPGRGDRLKQFVYNRLPYHPERIEKGTAWTIETGAPLDIPAQPAPPVVAIAPAPKHHFWQKPIPAAEAPPDNGPGMWTIQAYLANPLSSETSTAGQVIKATVAQPIYNPDHTIAIPQGATLVGAVTRAKPARRFGRTGTLNFSFRQLTLPGGEPQNVETTLTGADSDQALALNSEGQVKSKPQDKLSVPIFLALLASRPLDRDHHDGGGDNGLGKNAAGGAAGLGFVGSIIGLSGVSPNVVAGIGYYGAALAVYYRWIARGKKITFPRDTRIVVQTVARHSEVMHADPSRAIHR</sequence>
<dbReference type="PROSITE" id="PS51257">
    <property type="entry name" value="PROKAR_LIPOPROTEIN"/>
    <property type="match status" value="1"/>
</dbReference>
<proteinExistence type="predicted"/>
<dbReference type="InterPro" id="IPR042217">
    <property type="entry name" value="T4SS_VirB10/TrbI"/>
</dbReference>
<dbReference type="EMBL" id="CP121194">
    <property type="protein sequence ID" value="XBH09280.1"/>
    <property type="molecule type" value="Genomic_DNA"/>
</dbReference>
<dbReference type="EMBL" id="CP121195">
    <property type="protein sequence ID" value="XBH12568.1"/>
    <property type="molecule type" value="Genomic_DNA"/>
</dbReference>
<evidence type="ECO:0000256" key="1">
    <source>
        <dbReference type="SAM" id="SignalP"/>
    </source>
</evidence>
<accession>A0AAU7D641</accession>
<dbReference type="Gene3D" id="2.40.128.260">
    <property type="entry name" value="Type IV secretion system, VirB10/TraB/TrbI"/>
    <property type="match status" value="1"/>
</dbReference>
<accession>A0AAU7CVI6</accession>
<dbReference type="RefSeq" id="WP_348266793.1">
    <property type="nucleotide sequence ID" value="NZ_CP121194.1"/>
</dbReference>
<name>A0AAU7CVI6_9BACT</name>
<protein>
    <recommendedName>
        <fullName evidence="4">Protein BatD</fullName>
    </recommendedName>
</protein>
<evidence type="ECO:0008006" key="4">
    <source>
        <dbReference type="Google" id="ProtNLM"/>
    </source>
</evidence>
<gene>
    <name evidence="2" type="ORF">P4G45_12400</name>
    <name evidence="3" type="ORF">P8936_12815</name>
</gene>
<dbReference type="AlphaFoldDB" id="A0AAU7CVI6"/>
<reference evidence="2" key="1">
    <citation type="submission" date="2023-03" db="EMBL/GenBank/DDBJ databases">
        <title>Edaphobacter sp.</title>
        <authorList>
            <person name="Huber K.J."/>
            <person name="Papendorf J."/>
            <person name="Pilke C."/>
            <person name="Bunk B."/>
            <person name="Sproeer C."/>
            <person name="Pester M."/>
        </authorList>
    </citation>
    <scope>NUCLEOTIDE SEQUENCE</scope>
    <source>
        <strain evidence="2">DSM 109919</strain>
        <strain evidence="3">DSM 109920</strain>
    </source>
</reference>
<evidence type="ECO:0000313" key="3">
    <source>
        <dbReference type="EMBL" id="XBH12568.1"/>
    </source>
</evidence>
<feature type="chain" id="PRO_5043288441" description="Protein BatD" evidence="1">
    <location>
        <begin position="21"/>
        <end position="455"/>
    </location>
</feature>
<keyword evidence="1" id="KW-0732">Signal</keyword>